<sequence length="48" mass="5182">MSSSASRYGLPLFLAIVLGIAISLAFLIRVRIDVQREAPNAAAERARP</sequence>
<dbReference type="EMBL" id="JABTTY010000001">
    <property type="protein sequence ID" value="MBE7525447.1"/>
    <property type="molecule type" value="Genomic_DNA"/>
</dbReference>
<reference evidence="2" key="1">
    <citation type="submission" date="2020-05" db="EMBL/GenBank/DDBJ databases">
        <title>High-Quality Genomes of Partial-Nitritation/Anammox System by Hierarchical Clustering Based Hybrid Assembly.</title>
        <authorList>
            <person name="Liu L."/>
            <person name="Wang Y."/>
            <person name="Che Y."/>
            <person name="Chen Y."/>
            <person name="Xia Y."/>
            <person name="Luo R."/>
            <person name="Cheng S.H."/>
            <person name="Zheng C."/>
            <person name="Zhang T."/>
        </authorList>
    </citation>
    <scope>NUCLEOTIDE SEQUENCE</scope>
    <source>
        <strain evidence="2">H1_PAT1</strain>
    </source>
</reference>
<proteinExistence type="predicted"/>
<organism evidence="2 3">
    <name type="scientific">candidate division WWE3 bacterium</name>
    <dbReference type="NCBI Taxonomy" id="2053526"/>
    <lineage>
        <taxon>Bacteria</taxon>
        <taxon>Katanobacteria</taxon>
    </lineage>
</organism>
<comment type="caution">
    <text evidence="2">The sequence shown here is derived from an EMBL/GenBank/DDBJ whole genome shotgun (WGS) entry which is preliminary data.</text>
</comment>
<evidence type="ECO:0000313" key="3">
    <source>
        <dbReference type="Proteomes" id="UP000710385"/>
    </source>
</evidence>
<feature type="transmembrane region" description="Helical" evidence="1">
    <location>
        <begin position="12"/>
        <end position="30"/>
    </location>
</feature>
<name>A0A928TQL5_UNCKA</name>
<evidence type="ECO:0000256" key="1">
    <source>
        <dbReference type="SAM" id="Phobius"/>
    </source>
</evidence>
<keyword evidence="1" id="KW-0812">Transmembrane</keyword>
<dbReference type="Proteomes" id="UP000710385">
    <property type="component" value="Unassembled WGS sequence"/>
</dbReference>
<protein>
    <submittedName>
        <fullName evidence="2">Uncharacterized protein</fullName>
    </submittedName>
</protein>
<evidence type="ECO:0000313" key="2">
    <source>
        <dbReference type="EMBL" id="MBE7525447.1"/>
    </source>
</evidence>
<dbReference type="AlphaFoldDB" id="A0A928TQL5"/>
<accession>A0A928TQL5</accession>
<gene>
    <name evidence="2" type="ORF">HS096_03620</name>
</gene>
<keyword evidence="1" id="KW-1133">Transmembrane helix</keyword>
<keyword evidence="1" id="KW-0472">Membrane</keyword>